<keyword evidence="1" id="KW-0614">Plasmid</keyword>
<dbReference type="EMBL" id="AP018221">
    <property type="protein sequence ID" value="BAY73574.1"/>
    <property type="molecule type" value="Genomic_DNA"/>
</dbReference>
<geneLocation type="plasmid" evidence="1">
    <name>plasmid5</name>
</geneLocation>
<evidence type="ECO:0000313" key="2">
    <source>
        <dbReference type="Proteomes" id="UP000217507"/>
    </source>
</evidence>
<reference evidence="1 2" key="1">
    <citation type="submission" date="2017-06" db="EMBL/GenBank/DDBJ databases">
        <title>Genome sequencing of cyanobaciteial culture collection at National Institute for Environmental Studies (NIES).</title>
        <authorList>
            <person name="Hirose Y."/>
            <person name="Shimura Y."/>
            <person name="Fujisawa T."/>
            <person name="Nakamura Y."/>
            <person name="Kawachi M."/>
        </authorList>
    </citation>
    <scope>NUCLEOTIDE SEQUENCE [LARGE SCALE GENOMIC DNA]</scope>
    <source>
        <strain evidence="1 2">NIES-23</strain>
        <plasmid evidence="2">Plasmid Plasmid5 dna</plasmid>
    </source>
</reference>
<organism evidence="1 2">
    <name type="scientific">Trichormus variabilis NIES-23</name>
    <dbReference type="NCBI Taxonomy" id="1973479"/>
    <lineage>
        <taxon>Bacteria</taxon>
        <taxon>Bacillati</taxon>
        <taxon>Cyanobacteriota</taxon>
        <taxon>Cyanophyceae</taxon>
        <taxon>Nostocales</taxon>
        <taxon>Nostocaceae</taxon>
        <taxon>Trichormus</taxon>
    </lineage>
</organism>
<name>A0A1Z4KX55_ANAVA</name>
<dbReference type="AlphaFoldDB" id="A0A1Z4KX55"/>
<sequence>MTTATIPKVSEEFKQLLSDALIALNKLKAHEDFQPISKSYNPDFSLSDAQFALLEIGWEITDLEKIGHGAR</sequence>
<proteinExistence type="predicted"/>
<evidence type="ECO:0000313" key="1">
    <source>
        <dbReference type="EMBL" id="BAY73574.1"/>
    </source>
</evidence>
<accession>A0A1Z4KX55</accession>
<protein>
    <submittedName>
        <fullName evidence="1">Uncharacterized protein</fullName>
    </submittedName>
</protein>
<dbReference type="Proteomes" id="UP000217507">
    <property type="component" value="Plasmid Plasmid5 dna"/>
</dbReference>
<gene>
    <name evidence="1" type="ORF">NIES23_64260</name>
</gene>